<dbReference type="Proteomes" id="UP000261016">
    <property type="component" value="Unassembled WGS sequence"/>
</dbReference>
<reference evidence="2 9" key="5">
    <citation type="submission" date="2020-03" db="EMBL/GenBank/DDBJ databases">
        <title>Comparative genetics of Staphylococcus warneri persistents from caprine mastitis.</title>
        <authorList>
            <person name="Franca C.A."/>
            <person name="Rosa D.S."/>
            <person name="Silva A."/>
            <person name="Rodrigues D.L.N."/>
            <person name="Santos R.G."/>
            <person name="Castillo R.E.H."/>
            <person name="Moreira M.A.S."/>
            <person name="Lima M.C."/>
            <person name="Gouveia G.V."/>
            <person name="Gouveia J.J.S."/>
            <person name="Souza R.F.S."/>
            <person name="Bertram B."/>
            <person name="Azevedo V."/>
            <person name="Costa M."/>
        </authorList>
    </citation>
    <scope>NUCLEOTIDE SEQUENCE [LARGE SCALE GENOMIC DNA]</scope>
    <source>
        <strain evidence="2 9">Cap 9.2</strain>
    </source>
</reference>
<dbReference type="Proteomes" id="UP000814367">
    <property type="component" value="Unassembled WGS sequence"/>
</dbReference>
<reference evidence="4" key="2">
    <citation type="submission" date="2018-03" db="EMBL/GenBank/DDBJ databases">
        <authorList>
            <person name="Keele B.F."/>
        </authorList>
    </citation>
    <scope>NUCLEOTIDE SEQUENCE</scope>
    <source>
        <strain evidence="4">SNUC 2993</strain>
    </source>
</reference>
<accession>A0A2T4Q1R3</accession>
<dbReference type="Proteomes" id="UP000481807">
    <property type="component" value="Unassembled WGS sequence"/>
</dbReference>
<comment type="caution">
    <text evidence="4">The sequence shown here is derived from an EMBL/GenBank/DDBJ whole genome shotgun (WGS) entry which is preliminary data.</text>
</comment>
<evidence type="ECO:0000313" key="4">
    <source>
        <dbReference type="EMBL" id="PTI51643.1"/>
    </source>
</evidence>
<dbReference type="STRING" id="1194526.A284_08840"/>
<evidence type="ECO:0000313" key="5">
    <source>
        <dbReference type="EMBL" id="RGM32271.1"/>
    </source>
</evidence>
<reference evidence="3 8" key="4">
    <citation type="submission" date="2018-08" db="EMBL/GenBank/DDBJ databases">
        <title>Murine metabolic-syndrome-specific gut microbial biobank.</title>
        <authorList>
            <person name="Liu C."/>
        </authorList>
    </citation>
    <scope>NUCLEOTIDE SEQUENCE [LARGE SCALE GENOMIC DNA]</scope>
    <source>
        <strain evidence="3 8">1XD21-27</strain>
    </source>
</reference>
<dbReference type="EMBL" id="PZEV01000010">
    <property type="protein sequence ID" value="PTI51643.1"/>
    <property type="molecule type" value="Genomic_DNA"/>
</dbReference>
<dbReference type="RefSeq" id="WP_002450785.1">
    <property type="nucleotide sequence ID" value="NZ_CABMFV010000001.1"/>
</dbReference>
<keyword evidence="1" id="KW-1133">Transmembrane helix</keyword>
<evidence type="ECO:0000313" key="8">
    <source>
        <dbReference type="Proteomes" id="UP000481807"/>
    </source>
</evidence>
<proteinExistence type="predicted"/>
<dbReference type="EMBL" id="QXWP01000002">
    <property type="protein sequence ID" value="NBH30141.1"/>
    <property type="molecule type" value="Genomic_DNA"/>
</dbReference>
<reference evidence="4 6" key="1">
    <citation type="journal article" date="2016" name="Front. Microbiol.">
        <title>Comprehensive Phylogenetic Analysis of Bovine Non-aureus Staphylococci Species Based on Whole-Genome Sequencing.</title>
        <authorList>
            <person name="Naushad S."/>
            <person name="Barkema H.W."/>
            <person name="Luby C."/>
            <person name="Condas L.A."/>
            <person name="Nobrega D.B."/>
            <person name="Carson D.A."/>
            <person name="De Buck J."/>
        </authorList>
    </citation>
    <scope>NUCLEOTIDE SEQUENCE [LARGE SCALE GENOMIC DNA]</scope>
    <source>
        <strain evidence="4 6">SNUC 2993</strain>
    </source>
</reference>
<dbReference type="EMBL" id="QSTD01000001">
    <property type="protein sequence ID" value="RGM32271.1"/>
    <property type="molecule type" value="Genomic_DNA"/>
</dbReference>
<organism evidence="4 6">
    <name type="scientific">Staphylococcus warneri</name>
    <dbReference type="NCBI Taxonomy" id="1292"/>
    <lineage>
        <taxon>Bacteria</taxon>
        <taxon>Bacillati</taxon>
        <taxon>Bacillota</taxon>
        <taxon>Bacilli</taxon>
        <taxon>Bacillales</taxon>
        <taxon>Staphylococcaceae</taxon>
        <taxon>Staphylococcus</taxon>
    </lineage>
</organism>
<gene>
    <name evidence="4" type="ORF">BU085_04305</name>
    <name evidence="3" type="ORF">D3Z30_04000</name>
    <name evidence="5" type="ORF">DXC19_01900</name>
    <name evidence="2" type="ORF">G8J23_09250</name>
</gene>
<dbReference type="GeneID" id="58060656"/>
<evidence type="ECO:0000313" key="7">
    <source>
        <dbReference type="Proteomes" id="UP000261016"/>
    </source>
</evidence>
<name>A0A2T4Q1R3_STAWA</name>
<evidence type="ECO:0000313" key="2">
    <source>
        <dbReference type="EMBL" id="MCG6226170.1"/>
    </source>
</evidence>
<keyword evidence="1" id="KW-0472">Membrane</keyword>
<reference evidence="5 7" key="3">
    <citation type="submission" date="2018-08" db="EMBL/GenBank/DDBJ databases">
        <title>A genome reference for cultivated species of the human gut microbiota.</title>
        <authorList>
            <person name="Zou Y."/>
            <person name="Xue W."/>
            <person name="Luo G."/>
        </authorList>
    </citation>
    <scope>NUCLEOTIDE SEQUENCE [LARGE SCALE GENOMIC DNA]</scope>
    <source>
        <strain evidence="5 7">OM08-17AT</strain>
    </source>
</reference>
<keyword evidence="9" id="KW-1185">Reference proteome</keyword>
<keyword evidence="1" id="KW-0812">Transmembrane</keyword>
<evidence type="ECO:0000256" key="1">
    <source>
        <dbReference type="SAM" id="Phobius"/>
    </source>
</evidence>
<sequence>MKYLMTFIWALVLLQMVNFVLNSLNGGGALNVVSPIIMAVIFTVAVAILAATISPKSTSEQYE</sequence>
<dbReference type="AlphaFoldDB" id="A0A2T4Q1R3"/>
<protein>
    <submittedName>
        <fullName evidence="4">DUF2929 domain-containing protein</fullName>
    </submittedName>
    <submittedName>
        <fullName evidence="3">DUF2929 family protein</fullName>
    </submittedName>
    <submittedName>
        <fullName evidence="2">YjzD family protein</fullName>
    </submittedName>
</protein>
<feature type="transmembrane region" description="Helical" evidence="1">
    <location>
        <begin position="32"/>
        <end position="53"/>
    </location>
</feature>
<evidence type="ECO:0000313" key="3">
    <source>
        <dbReference type="EMBL" id="NBH30141.1"/>
    </source>
</evidence>
<evidence type="ECO:0000313" key="6">
    <source>
        <dbReference type="Proteomes" id="UP000240717"/>
    </source>
</evidence>
<dbReference type="Proteomes" id="UP000240717">
    <property type="component" value="Unassembled WGS sequence"/>
</dbReference>
<dbReference type="EMBL" id="JAANHJ010000001">
    <property type="protein sequence ID" value="MCG6226170.1"/>
    <property type="molecule type" value="Genomic_DNA"/>
</dbReference>
<dbReference type="Pfam" id="PF11151">
    <property type="entry name" value="DUF2929"/>
    <property type="match status" value="1"/>
</dbReference>
<evidence type="ECO:0000313" key="9">
    <source>
        <dbReference type="Proteomes" id="UP000814367"/>
    </source>
</evidence>
<dbReference type="InterPro" id="IPR021324">
    <property type="entry name" value="DUF2929"/>
</dbReference>